<dbReference type="SUPFAM" id="SSF55729">
    <property type="entry name" value="Acyl-CoA N-acyltransferases (Nat)"/>
    <property type="match status" value="1"/>
</dbReference>
<evidence type="ECO:0000256" key="6">
    <source>
        <dbReference type="ARBA" id="ARBA00023316"/>
    </source>
</evidence>
<dbReference type="PROSITE" id="PS51191">
    <property type="entry name" value="FEMABX"/>
    <property type="match status" value="1"/>
</dbReference>
<keyword evidence="3" id="KW-0133">Cell shape</keyword>
<gene>
    <name evidence="8" type="ORF">JAO71_01800</name>
</gene>
<keyword evidence="6" id="KW-0961">Cell wall biogenesis/degradation</keyword>
<evidence type="ECO:0000256" key="5">
    <source>
        <dbReference type="ARBA" id="ARBA00023315"/>
    </source>
</evidence>
<sequence>MNSIRIIKLSESQEWSNIITNSVNYDFYHTLAYNVLETEGEPILLVQSLDDAYIALPIIIRDIPESDFKDCTSVYGYAGPISNIAFDQVSKALLDMFHNNVLSFFKQTKIVSCFSRLHPIFENHKMLDGFGKTISLNNTIAIDLNLPIDIQRQKYRKSNKYEINKLKKNNFLVIEATTNEEIDEFIEIYSDTMKRVNASDNYFFTKDYFYSFLKNDSFEAKLLLAKKDDIITAGAIFTVTNKVMQYHLAGTKAEFSKDTPMKLILDEARLLGNTLDLDYLHLGGGVGGSDADSLYKFKAGFSDLNFNYKIWQFISDQEVYDNLVEIKNKDTSGGFFPLYRA</sequence>
<dbReference type="Pfam" id="PF13480">
    <property type="entry name" value="Acetyltransf_6"/>
    <property type="match status" value="1"/>
</dbReference>
<feature type="domain" description="BioF2-like acetyltransferase" evidence="7">
    <location>
        <begin position="154"/>
        <end position="285"/>
    </location>
</feature>
<keyword evidence="2" id="KW-0808">Transferase</keyword>
<evidence type="ECO:0000256" key="4">
    <source>
        <dbReference type="ARBA" id="ARBA00022984"/>
    </source>
</evidence>
<dbReference type="InterPro" id="IPR003447">
    <property type="entry name" value="FEMABX"/>
</dbReference>
<dbReference type="EMBL" id="JAEMEF010000001">
    <property type="protein sequence ID" value="MBL7558521.1"/>
    <property type="molecule type" value="Genomic_DNA"/>
</dbReference>
<dbReference type="PANTHER" id="PTHR36174">
    <property type="entry name" value="LIPID II:GLYCINE GLYCYLTRANSFERASE"/>
    <property type="match status" value="1"/>
</dbReference>
<proteinExistence type="inferred from homology"/>
<evidence type="ECO:0000259" key="7">
    <source>
        <dbReference type="Pfam" id="PF13480"/>
    </source>
</evidence>
<accession>A0ABS1WHC5</accession>
<evidence type="ECO:0000313" key="9">
    <source>
        <dbReference type="Proteomes" id="UP000605013"/>
    </source>
</evidence>
<dbReference type="PANTHER" id="PTHR36174:SF1">
    <property type="entry name" value="LIPID II:GLYCINE GLYCYLTRANSFERASE"/>
    <property type="match status" value="1"/>
</dbReference>
<reference evidence="8 9" key="1">
    <citation type="submission" date="2020-12" db="EMBL/GenBank/DDBJ databases">
        <title>Olleya sediminilitoris sp. nov., isolated from a tidal flat.</title>
        <authorList>
            <person name="Park S."/>
            <person name="Yoon J.-H."/>
        </authorList>
    </citation>
    <scope>NUCLEOTIDE SEQUENCE [LARGE SCALE GENOMIC DNA]</scope>
    <source>
        <strain evidence="8 9">YSTF-M6</strain>
    </source>
</reference>
<evidence type="ECO:0000313" key="8">
    <source>
        <dbReference type="EMBL" id="MBL7558521.1"/>
    </source>
</evidence>
<evidence type="ECO:0000256" key="2">
    <source>
        <dbReference type="ARBA" id="ARBA00022679"/>
    </source>
</evidence>
<comment type="caution">
    <text evidence="8">The sequence shown here is derived from an EMBL/GenBank/DDBJ whole genome shotgun (WGS) entry which is preliminary data.</text>
</comment>
<protein>
    <submittedName>
        <fullName evidence="8">Peptidoglycan bridge formation glycyltransferase FemA/FemB family protein</fullName>
    </submittedName>
</protein>
<dbReference type="InterPro" id="IPR050644">
    <property type="entry name" value="PG_Glycine_Bridge_Synth"/>
</dbReference>
<dbReference type="Proteomes" id="UP000605013">
    <property type="component" value="Unassembled WGS sequence"/>
</dbReference>
<dbReference type="RefSeq" id="WP_054852270.1">
    <property type="nucleotide sequence ID" value="NZ_JAEMEF010000001.1"/>
</dbReference>
<keyword evidence="4" id="KW-0573">Peptidoglycan synthesis</keyword>
<keyword evidence="9" id="KW-1185">Reference proteome</keyword>
<dbReference type="InterPro" id="IPR038740">
    <property type="entry name" value="BioF2-like_GNAT_dom"/>
</dbReference>
<evidence type="ECO:0000256" key="3">
    <source>
        <dbReference type="ARBA" id="ARBA00022960"/>
    </source>
</evidence>
<organism evidence="8 9">
    <name type="scientific">Olleya sediminilitoris</name>
    <dbReference type="NCBI Taxonomy" id="2795739"/>
    <lineage>
        <taxon>Bacteria</taxon>
        <taxon>Pseudomonadati</taxon>
        <taxon>Bacteroidota</taxon>
        <taxon>Flavobacteriia</taxon>
        <taxon>Flavobacteriales</taxon>
        <taxon>Flavobacteriaceae</taxon>
    </lineage>
</organism>
<name>A0ABS1WHC5_9FLAO</name>
<dbReference type="Gene3D" id="3.40.630.30">
    <property type="match status" value="1"/>
</dbReference>
<keyword evidence="5" id="KW-0012">Acyltransferase</keyword>
<evidence type="ECO:0000256" key="1">
    <source>
        <dbReference type="ARBA" id="ARBA00009943"/>
    </source>
</evidence>
<dbReference type="InterPro" id="IPR016181">
    <property type="entry name" value="Acyl_CoA_acyltransferase"/>
</dbReference>
<comment type="similarity">
    <text evidence="1">Belongs to the FemABX family.</text>
</comment>